<keyword evidence="3 6" id="KW-1133">Transmembrane helix</keyword>
<name>A0AAV9PHX1_9PEZI</name>
<keyword evidence="9" id="KW-1185">Reference proteome</keyword>
<comment type="caution">
    <text evidence="8">The sequence shown here is derived from an EMBL/GenBank/DDBJ whole genome shotgun (WGS) entry which is preliminary data.</text>
</comment>
<evidence type="ECO:0000259" key="7">
    <source>
        <dbReference type="PROSITE" id="PS50850"/>
    </source>
</evidence>
<dbReference type="GO" id="GO:0005886">
    <property type="term" value="C:plasma membrane"/>
    <property type="evidence" value="ECO:0007669"/>
    <property type="project" value="TreeGrafter"/>
</dbReference>
<feature type="transmembrane region" description="Helical" evidence="6">
    <location>
        <begin position="426"/>
        <end position="447"/>
    </location>
</feature>
<dbReference type="RefSeq" id="XP_064662237.1">
    <property type="nucleotide sequence ID" value="XM_064799482.1"/>
</dbReference>
<dbReference type="PRINTS" id="PR01036">
    <property type="entry name" value="TCRTETB"/>
</dbReference>
<accession>A0AAV9PHX1</accession>
<feature type="transmembrane region" description="Helical" evidence="6">
    <location>
        <begin position="278"/>
        <end position="304"/>
    </location>
</feature>
<evidence type="ECO:0000256" key="4">
    <source>
        <dbReference type="ARBA" id="ARBA00023136"/>
    </source>
</evidence>
<sequence length="578" mass="61661">MSTTKQESELAVTPTRPSSEDEKISDDATPIADIEQQPPIAPPKTHKPQTPTLAGWRRNLILTSLFLGLFLSFLDTTIVAVALPTIATQFDDFDSSTWVLTAYLLTYMAFAIIISRFSDIFGKKTVEVASFSLFLAFSLACGLSKNMTQLIIFRALQGIGGSGLYSMTMIIALTIVEPSKMGMIGATVGMVLVTSGVLGPILSGAIANDPTSDTWRWIFYLNLPVGGLALVALLVAWPREKTEAFSKASFRRIDVLGCMLLLAASVLLIFALEEGGAFVYAWSSPTIITCLVVSGLGFVAFFAWQQCLAAHPQWTVQLVFPMSVLRQRVVGAAILITVFAGFNYYIAIVNLPQRFQIVDANSPVVAGVKLLPMMVSSAVGSLVGGGVNTRHNRTSYVLVASSAFQLLGYGLMTTLGDASPTPQKHFGFQVFLGFGFGLAMPAVTIIAQTQVAPQWIAVTQGALTQMRSLGGSIGLATGVIVFNSGIRHSDALANALSPADMSALLKSPLHIASFAPEQQMLVAKVFGQAFTGQMRITTYISAASLLVSLLTLERYPAPLQRPPPVESAEAASKGGSDV</sequence>
<feature type="transmembrane region" description="Helical" evidence="6">
    <location>
        <begin position="95"/>
        <end position="114"/>
    </location>
</feature>
<dbReference type="PROSITE" id="PS50850">
    <property type="entry name" value="MFS"/>
    <property type="match status" value="1"/>
</dbReference>
<dbReference type="SUPFAM" id="SSF103473">
    <property type="entry name" value="MFS general substrate transporter"/>
    <property type="match status" value="1"/>
</dbReference>
<evidence type="ECO:0000256" key="6">
    <source>
        <dbReference type="SAM" id="Phobius"/>
    </source>
</evidence>
<organism evidence="8 9">
    <name type="scientific">Saxophila tyrrhenica</name>
    <dbReference type="NCBI Taxonomy" id="1690608"/>
    <lineage>
        <taxon>Eukaryota</taxon>
        <taxon>Fungi</taxon>
        <taxon>Dikarya</taxon>
        <taxon>Ascomycota</taxon>
        <taxon>Pezizomycotina</taxon>
        <taxon>Dothideomycetes</taxon>
        <taxon>Dothideomycetidae</taxon>
        <taxon>Mycosphaerellales</taxon>
        <taxon>Extremaceae</taxon>
        <taxon>Saxophila</taxon>
    </lineage>
</organism>
<dbReference type="Proteomes" id="UP001337655">
    <property type="component" value="Unassembled WGS sequence"/>
</dbReference>
<dbReference type="PANTHER" id="PTHR23501:SF43">
    <property type="entry name" value="MULTIDRUG TRANSPORTER, PUTATIVE (AFU_ORTHOLOGUE AFUA_6G03040)-RELATED"/>
    <property type="match status" value="1"/>
</dbReference>
<keyword evidence="2 6" id="KW-0812">Transmembrane</keyword>
<evidence type="ECO:0000256" key="5">
    <source>
        <dbReference type="SAM" id="MobiDB-lite"/>
    </source>
</evidence>
<dbReference type="Gene3D" id="1.20.1250.20">
    <property type="entry name" value="MFS general substrate transporter like domains"/>
    <property type="match status" value="1"/>
</dbReference>
<reference evidence="8 9" key="1">
    <citation type="submission" date="2023-08" db="EMBL/GenBank/DDBJ databases">
        <title>Black Yeasts Isolated from many extreme environments.</title>
        <authorList>
            <person name="Coleine C."/>
            <person name="Stajich J.E."/>
            <person name="Selbmann L."/>
        </authorList>
    </citation>
    <scope>NUCLEOTIDE SEQUENCE [LARGE SCALE GENOMIC DNA]</scope>
    <source>
        <strain evidence="8 9">CCFEE 5935</strain>
    </source>
</reference>
<protein>
    <recommendedName>
        <fullName evidence="7">Major facilitator superfamily (MFS) profile domain-containing protein</fullName>
    </recommendedName>
</protein>
<feature type="domain" description="Major facilitator superfamily (MFS) profile" evidence="7">
    <location>
        <begin position="61"/>
        <end position="556"/>
    </location>
</feature>
<evidence type="ECO:0000256" key="3">
    <source>
        <dbReference type="ARBA" id="ARBA00022989"/>
    </source>
</evidence>
<feature type="transmembrane region" description="Helical" evidence="6">
    <location>
        <begin position="183"/>
        <end position="205"/>
    </location>
</feature>
<feature type="transmembrane region" description="Helical" evidence="6">
    <location>
        <begin position="126"/>
        <end position="145"/>
    </location>
</feature>
<feature type="transmembrane region" description="Helical" evidence="6">
    <location>
        <begin position="253"/>
        <end position="272"/>
    </location>
</feature>
<dbReference type="PANTHER" id="PTHR23501">
    <property type="entry name" value="MAJOR FACILITATOR SUPERFAMILY"/>
    <property type="match status" value="1"/>
</dbReference>
<dbReference type="AlphaFoldDB" id="A0AAV9PHX1"/>
<feature type="transmembrane region" description="Helical" evidence="6">
    <location>
        <begin position="325"/>
        <end position="346"/>
    </location>
</feature>
<keyword evidence="4 6" id="KW-0472">Membrane</keyword>
<comment type="subcellular location">
    <subcellularLocation>
        <location evidence="1">Membrane</location>
        <topology evidence="1">Multi-pass membrane protein</topology>
    </subcellularLocation>
</comment>
<feature type="transmembrane region" description="Helical" evidence="6">
    <location>
        <begin position="366"/>
        <end position="384"/>
    </location>
</feature>
<dbReference type="Pfam" id="PF07690">
    <property type="entry name" value="MFS_1"/>
    <property type="match status" value="1"/>
</dbReference>
<gene>
    <name evidence="8" type="ORF">LTR77_002223</name>
</gene>
<feature type="transmembrane region" description="Helical" evidence="6">
    <location>
        <begin position="60"/>
        <end position="83"/>
    </location>
</feature>
<evidence type="ECO:0000256" key="1">
    <source>
        <dbReference type="ARBA" id="ARBA00004141"/>
    </source>
</evidence>
<feature type="transmembrane region" description="Helical" evidence="6">
    <location>
        <begin position="396"/>
        <end position="414"/>
    </location>
</feature>
<proteinExistence type="predicted"/>
<dbReference type="InterPro" id="IPR020846">
    <property type="entry name" value="MFS_dom"/>
</dbReference>
<feature type="transmembrane region" description="Helical" evidence="6">
    <location>
        <begin position="217"/>
        <end position="237"/>
    </location>
</feature>
<dbReference type="EMBL" id="JAVRRT010000003">
    <property type="protein sequence ID" value="KAK5173542.1"/>
    <property type="molecule type" value="Genomic_DNA"/>
</dbReference>
<evidence type="ECO:0000313" key="9">
    <source>
        <dbReference type="Proteomes" id="UP001337655"/>
    </source>
</evidence>
<evidence type="ECO:0000313" key="8">
    <source>
        <dbReference type="EMBL" id="KAK5173542.1"/>
    </source>
</evidence>
<dbReference type="InterPro" id="IPR011701">
    <property type="entry name" value="MFS"/>
</dbReference>
<feature type="region of interest" description="Disordered" evidence="5">
    <location>
        <begin position="1"/>
        <end position="49"/>
    </location>
</feature>
<dbReference type="GO" id="GO:0022857">
    <property type="term" value="F:transmembrane transporter activity"/>
    <property type="evidence" value="ECO:0007669"/>
    <property type="project" value="InterPro"/>
</dbReference>
<feature type="transmembrane region" description="Helical" evidence="6">
    <location>
        <begin position="151"/>
        <end position="176"/>
    </location>
</feature>
<dbReference type="InterPro" id="IPR036259">
    <property type="entry name" value="MFS_trans_sf"/>
</dbReference>
<evidence type="ECO:0000256" key="2">
    <source>
        <dbReference type="ARBA" id="ARBA00022692"/>
    </source>
</evidence>
<dbReference type="GeneID" id="89923570"/>